<name>A0A6C0DBR7_9ZZZZ</name>
<protein>
    <submittedName>
        <fullName evidence="2">Uncharacterized protein</fullName>
    </submittedName>
</protein>
<keyword evidence="1" id="KW-0175">Coiled coil</keyword>
<evidence type="ECO:0000313" key="2">
    <source>
        <dbReference type="EMBL" id="QHT14338.1"/>
    </source>
</evidence>
<organism evidence="2">
    <name type="scientific">viral metagenome</name>
    <dbReference type="NCBI Taxonomy" id="1070528"/>
    <lineage>
        <taxon>unclassified sequences</taxon>
        <taxon>metagenomes</taxon>
        <taxon>organismal metagenomes</taxon>
    </lineage>
</organism>
<accession>A0A6C0DBR7</accession>
<proteinExistence type="predicted"/>
<dbReference type="EMBL" id="MN739581">
    <property type="protein sequence ID" value="QHT14338.1"/>
    <property type="molecule type" value="Genomic_DNA"/>
</dbReference>
<feature type="coiled-coil region" evidence="1">
    <location>
        <begin position="158"/>
        <end position="185"/>
    </location>
</feature>
<reference evidence="2" key="1">
    <citation type="journal article" date="2020" name="Nature">
        <title>Giant virus diversity and host interactions through global metagenomics.</title>
        <authorList>
            <person name="Schulz F."/>
            <person name="Roux S."/>
            <person name="Paez-Espino D."/>
            <person name="Jungbluth S."/>
            <person name="Walsh D.A."/>
            <person name="Denef V.J."/>
            <person name="McMahon K.D."/>
            <person name="Konstantinidis K.T."/>
            <person name="Eloe-Fadrosh E.A."/>
            <person name="Kyrpides N.C."/>
            <person name="Woyke T."/>
        </authorList>
    </citation>
    <scope>NUCLEOTIDE SEQUENCE</scope>
    <source>
        <strain evidence="2">GVMAG-M-3300023174-137</strain>
    </source>
</reference>
<evidence type="ECO:0000256" key="1">
    <source>
        <dbReference type="SAM" id="Coils"/>
    </source>
</evidence>
<dbReference type="AlphaFoldDB" id="A0A6C0DBR7"/>
<sequence length="210" mass="24510">MDLSPPVKHINGSYDIMINSADHLNIKYPIVEFDSHTSPSNDIDELKRYMMDFATHINEHMNKWLSRQINVSSFLKFVSNIWDFANKPLYKGSTDGTIYVHQIWCPEKINIQTNLYSIHWKLMEVIYYSEDATLVSGEGLDIPFAPEENVLKIQTSLREILKERIRRYRLRAAFYEARVNALSARYYERYGTTEITDNASVLSVETEDEA</sequence>